<protein>
    <submittedName>
        <fullName evidence="2">Uncharacterized protein</fullName>
    </submittedName>
</protein>
<evidence type="ECO:0000313" key="2">
    <source>
        <dbReference type="EMBL" id="OCK79042.1"/>
    </source>
</evidence>
<evidence type="ECO:0000313" key="3">
    <source>
        <dbReference type="Proteomes" id="UP000250266"/>
    </source>
</evidence>
<feature type="compositionally biased region" description="Basic residues" evidence="1">
    <location>
        <begin position="1096"/>
        <end position="1105"/>
    </location>
</feature>
<proteinExistence type="predicted"/>
<dbReference type="OrthoDB" id="3791520at2759"/>
<feature type="region of interest" description="Disordered" evidence="1">
    <location>
        <begin position="35"/>
        <end position="168"/>
    </location>
</feature>
<sequence>MPPKTGRAHKVKEEDLTYTRWDNASYEELRNTCRERDIPSKDSKKAMMAKALAADDETKEKASNKEIAEARERKVLEAKEKKRKEQESARRAEQERRKRKELGEGEGDAEEDGIDEDSADKGAADEGGEGSDDDQEYGTVMEGKVMEKDDSLQDTTKESTTRDTASSYSPQFHYQKIRIYSWPYPDLPSPSKPKTPTTPRRSRVEPLQIEQDILPETVPVKMKYSVWPLATTKTKEEVVTPGWNYPFFIKGDWVPKLYQGTIEAARNGALIKQLRHTKIESGKDWSKRTYVQWWNGRIFLEDVSNTPSKSASKRKASTSSSSSRQMFKSRSPSKETPNFTRNQRNKISMALDIHSLTSGKLNPFVYLPAYLDYDHEEYDSSVLPRTLDGLYFITSKDEDLPYFYFWTRPGEWQDPTQLNPEWKSVKDTDEKLAGIEEYDRAAAALLRRASRSRREKQSRMVDKLFGDVSDSDEDSYDATRPVPLSQSKIRVRKTELIPKPGEATEVLDLNLRRYSYAENPELERAICSAERLLNKGGLKCALDWLKKDGPKYGHGGHCELLTEKLPFIYPSGKLPAAPPVHEDGAILPKSVAWKIASLKHPNPDELVSPLRGDEPWTRNDDEYWIVVDRDKNKDEAVTVDTQEGLAAVPELDFLSQVGAKRKQTSSSSPTMFRPPKHERMDGEEYHLNDGGPVHSGGAETLQRGFDDHADIDGLFAIPDSVSFLDGYSGSASGLLPPSQRARAKPFHEAQSARSHICGDQSGFGRTNRHADRRASGLLTRKFQMPVHDVRWQLYALTKESMKHELFCRVCLEPVDCIDQGQIHKHYEQHRRGTHCQELEPGGQSYMPTSIPQPSVPSPSVLRRALGSVGLGASGPKRKSARMQKKGAGLGVKATFSPNTLEKIVAYNDKVDDRGAADEDYDSPVSPAKSNIKSKTTTATRAARIPKCLNLATIRDPPGRMVTRSTTRSTRKPKQTDSTYEASPTSSPGTPSPVLRVIKRKPANHLDARFTIRKASLEKADLSTSPAVTSMKGKRKNVKSTKRTKSTKKTRHADAAYESSPTRTLSISKKRNKPNDEAFKADKIIFDGSSSDSTSPTKKRPRTSKKTAKETSISRATVNGIFRKAAKPPVKPKLVALSKKMAKSPKKSRGNNAAPKSALHEDELLTPPMTNVSGVRKTSIALLVPPNTPALRGSRRMSYVPGLQPELNMDILKERIREVKQARSKGL</sequence>
<feature type="compositionally biased region" description="Basic residues" evidence="1">
    <location>
        <begin position="1139"/>
        <end position="1148"/>
    </location>
</feature>
<feature type="region of interest" description="Disordered" evidence="1">
    <location>
        <begin position="307"/>
        <end position="342"/>
    </location>
</feature>
<feature type="compositionally biased region" description="Low complexity" evidence="1">
    <location>
        <begin position="982"/>
        <end position="992"/>
    </location>
</feature>
<gene>
    <name evidence="2" type="ORF">K432DRAFT_78879</name>
</gene>
<reference evidence="2 3" key="1">
    <citation type="journal article" date="2016" name="Nat. Commun.">
        <title>Ectomycorrhizal ecology is imprinted in the genome of the dominant symbiotic fungus Cenococcum geophilum.</title>
        <authorList>
            <consortium name="DOE Joint Genome Institute"/>
            <person name="Peter M."/>
            <person name="Kohler A."/>
            <person name="Ohm R.A."/>
            <person name="Kuo A."/>
            <person name="Krutzmann J."/>
            <person name="Morin E."/>
            <person name="Arend M."/>
            <person name="Barry K.W."/>
            <person name="Binder M."/>
            <person name="Choi C."/>
            <person name="Clum A."/>
            <person name="Copeland A."/>
            <person name="Grisel N."/>
            <person name="Haridas S."/>
            <person name="Kipfer T."/>
            <person name="LaButti K."/>
            <person name="Lindquist E."/>
            <person name="Lipzen A."/>
            <person name="Maire R."/>
            <person name="Meier B."/>
            <person name="Mihaltcheva S."/>
            <person name="Molinier V."/>
            <person name="Murat C."/>
            <person name="Poggeler S."/>
            <person name="Quandt C.A."/>
            <person name="Sperisen C."/>
            <person name="Tritt A."/>
            <person name="Tisserant E."/>
            <person name="Crous P.W."/>
            <person name="Henrissat B."/>
            <person name="Nehls U."/>
            <person name="Egli S."/>
            <person name="Spatafora J.W."/>
            <person name="Grigoriev I.V."/>
            <person name="Martin F.M."/>
        </authorList>
    </citation>
    <scope>NUCLEOTIDE SEQUENCE [LARGE SCALE GENOMIC DNA]</scope>
    <source>
        <strain evidence="2 3">CBS 459.81</strain>
    </source>
</reference>
<feature type="compositionally biased region" description="Low complexity" evidence="1">
    <location>
        <begin position="317"/>
        <end position="330"/>
    </location>
</feature>
<name>A0A8E2E807_9PEZI</name>
<feature type="compositionally biased region" description="Basic and acidic residues" evidence="1">
    <location>
        <begin position="56"/>
        <end position="96"/>
    </location>
</feature>
<accession>A0A8E2E807</accession>
<feature type="compositionally biased region" description="Acidic residues" evidence="1">
    <location>
        <begin position="126"/>
        <end position="136"/>
    </location>
</feature>
<feature type="region of interest" description="Disordered" evidence="1">
    <location>
        <begin position="1021"/>
        <end position="1111"/>
    </location>
</feature>
<feature type="region of interest" description="Disordered" evidence="1">
    <location>
        <begin position="913"/>
        <end position="939"/>
    </location>
</feature>
<organism evidence="2 3">
    <name type="scientific">Lepidopterella palustris CBS 459.81</name>
    <dbReference type="NCBI Taxonomy" id="1314670"/>
    <lineage>
        <taxon>Eukaryota</taxon>
        <taxon>Fungi</taxon>
        <taxon>Dikarya</taxon>
        <taxon>Ascomycota</taxon>
        <taxon>Pezizomycotina</taxon>
        <taxon>Dothideomycetes</taxon>
        <taxon>Pleosporomycetidae</taxon>
        <taxon>Mytilinidiales</taxon>
        <taxon>Argynnaceae</taxon>
        <taxon>Lepidopterella</taxon>
    </lineage>
</organism>
<dbReference type="Proteomes" id="UP000250266">
    <property type="component" value="Unassembled WGS sequence"/>
</dbReference>
<feature type="region of interest" description="Disordered" evidence="1">
    <location>
        <begin position="183"/>
        <end position="203"/>
    </location>
</feature>
<feature type="compositionally biased region" description="Acidic residues" evidence="1">
    <location>
        <begin position="104"/>
        <end position="118"/>
    </location>
</feature>
<feature type="compositionally biased region" description="Basic and acidic residues" evidence="1">
    <location>
        <begin position="1072"/>
        <end position="1084"/>
    </location>
</feature>
<feature type="compositionally biased region" description="Basic and acidic residues" evidence="1">
    <location>
        <begin position="144"/>
        <end position="161"/>
    </location>
</feature>
<evidence type="ECO:0000256" key="1">
    <source>
        <dbReference type="SAM" id="MobiDB-lite"/>
    </source>
</evidence>
<feature type="compositionally biased region" description="Basic residues" evidence="1">
    <location>
        <begin position="1031"/>
        <end position="1050"/>
    </location>
</feature>
<keyword evidence="3" id="KW-1185">Reference proteome</keyword>
<dbReference type="AlphaFoldDB" id="A0A8E2E807"/>
<dbReference type="EMBL" id="KV745026">
    <property type="protein sequence ID" value="OCK79042.1"/>
    <property type="molecule type" value="Genomic_DNA"/>
</dbReference>
<feature type="region of interest" description="Disordered" evidence="1">
    <location>
        <begin position="1139"/>
        <end position="1161"/>
    </location>
</feature>
<feature type="region of interest" description="Disordered" evidence="1">
    <location>
        <begin position="954"/>
        <end position="994"/>
    </location>
</feature>
<feature type="compositionally biased region" description="Basic and acidic residues" evidence="1">
    <location>
        <begin position="35"/>
        <end position="45"/>
    </location>
</feature>